<comment type="caution">
    <text evidence="2">The sequence shown here is derived from an EMBL/GenBank/DDBJ whole genome shotgun (WGS) entry which is preliminary data.</text>
</comment>
<evidence type="ECO:0000256" key="1">
    <source>
        <dbReference type="SAM" id="Coils"/>
    </source>
</evidence>
<dbReference type="EMBL" id="JAACJN010000019">
    <property type="protein sequence ID" value="KAF5389960.1"/>
    <property type="molecule type" value="Genomic_DNA"/>
</dbReference>
<accession>A0A8H5MD17</accession>
<sequence>MTQVARLYLSQPRIEGPIYLSADDLLFLQNRISAAEHQIMVLEKHVRETLTRELKKQAKKIEILLLKNILSPIRRVPVEILSLIFELACSSLHFPDNDLMRSTCVVSSVCVAWRNTAQATPRIWSKICLSRTKHPKAFTGSVDWIRGWLTRSRGHPLLVSLDVQRVDPLDEVPSFRFTQLVQHIVGFCHQTRWILFSGDAQVFLPLFRLPSASFPLLEGIYMNILPAQVLTHLFPNKVQTFLAAPKLRHLEVAESVDESLLKSLALPENELTNLVIRGQRLLSSRSLDLDILYRCKSLVNLTIHFHYGQKFQFAGFDESNRFVLPALRMLDITCHPVTGARRGVNLLRSLVAPHLEFLILRWRGQPYDQIAVDIGIFQSRSMAQVETFDFKNFSGTTVDQSGYLTGCLLAMLRTLPTIKVFKFGYGVYDADFLLREMTYYNKEPVLPNLKRFELAHAYPRGWDSSRETPTLHLTSMVLSRTVRTMLDERAPAILERVFLYGPQFKEDAERILLIAPGMYLRHYDSYQDHNQV</sequence>
<reference evidence="2 3" key="1">
    <citation type="journal article" date="2020" name="ISME J.">
        <title>Uncovering the hidden diversity of litter-decomposition mechanisms in mushroom-forming fungi.</title>
        <authorList>
            <person name="Floudas D."/>
            <person name="Bentzer J."/>
            <person name="Ahren D."/>
            <person name="Johansson T."/>
            <person name="Persson P."/>
            <person name="Tunlid A."/>
        </authorList>
    </citation>
    <scope>NUCLEOTIDE SEQUENCE [LARGE SCALE GENOMIC DNA]</scope>
    <source>
        <strain evidence="2 3">CBS 406.79</strain>
    </source>
</reference>
<organism evidence="2 3">
    <name type="scientific">Collybiopsis confluens</name>
    <dbReference type="NCBI Taxonomy" id="2823264"/>
    <lineage>
        <taxon>Eukaryota</taxon>
        <taxon>Fungi</taxon>
        <taxon>Dikarya</taxon>
        <taxon>Basidiomycota</taxon>
        <taxon>Agaricomycotina</taxon>
        <taxon>Agaricomycetes</taxon>
        <taxon>Agaricomycetidae</taxon>
        <taxon>Agaricales</taxon>
        <taxon>Marasmiineae</taxon>
        <taxon>Omphalotaceae</taxon>
        <taxon>Collybiopsis</taxon>
    </lineage>
</organism>
<proteinExistence type="predicted"/>
<feature type="coiled-coil region" evidence="1">
    <location>
        <begin position="25"/>
        <end position="67"/>
    </location>
</feature>
<gene>
    <name evidence="2" type="ORF">D9757_003563</name>
</gene>
<evidence type="ECO:0000313" key="3">
    <source>
        <dbReference type="Proteomes" id="UP000518752"/>
    </source>
</evidence>
<dbReference type="AlphaFoldDB" id="A0A8H5MD17"/>
<dbReference type="Proteomes" id="UP000518752">
    <property type="component" value="Unassembled WGS sequence"/>
</dbReference>
<dbReference type="OrthoDB" id="2844577at2759"/>
<name>A0A8H5MD17_9AGAR</name>
<evidence type="ECO:0000313" key="2">
    <source>
        <dbReference type="EMBL" id="KAF5389960.1"/>
    </source>
</evidence>
<keyword evidence="1" id="KW-0175">Coiled coil</keyword>
<protein>
    <recommendedName>
        <fullName evidence="4">F-box domain-containing protein</fullName>
    </recommendedName>
</protein>
<evidence type="ECO:0008006" key="4">
    <source>
        <dbReference type="Google" id="ProtNLM"/>
    </source>
</evidence>
<keyword evidence="3" id="KW-1185">Reference proteome</keyword>